<feature type="region of interest" description="Disordered" evidence="1">
    <location>
        <begin position="793"/>
        <end position="822"/>
    </location>
</feature>
<feature type="compositionally biased region" description="Basic and acidic residues" evidence="1">
    <location>
        <begin position="322"/>
        <end position="333"/>
    </location>
</feature>
<feature type="compositionally biased region" description="Basic and acidic residues" evidence="1">
    <location>
        <begin position="793"/>
        <end position="807"/>
    </location>
</feature>
<feature type="compositionally biased region" description="Low complexity" evidence="1">
    <location>
        <begin position="919"/>
        <end position="946"/>
    </location>
</feature>
<feature type="compositionally biased region" description="Low complexity" evidence="1">
    <location>
        <begin position="808"/>
        <end position="817"/>
    </location>
</feature>
<dbReference type="CDD" id="cd00072">
    <property type="entry name" value="GYF"/>
    <property type="match status" value="1"/>
</dbReference>
<feature type="compositionally biased region" description="Basic and acidic residues" evidence="1">
    <location>
        <begin position="159"/>
        <end position="193"/>
    </location>
</feature>
<name>A0A7S1GBE8_9STRA</name>
<proteinExistence type="predicted"/>
<dbReference type="EMBL" id="HBFS01017010">
    <property type="protein sequence ID" value="CAD8918222.1"/>
    <property type="molecule type" value="Transcribed_RNA"/>
</dbReference>
<feature type="compositionally biased region" description="Basic and acidic residues" evidence="1">
    <location>
        <begin position="223"/>
        <end position="246"/>
    </location>
</feature>
<dbReference type="InterPro" id="IPR035445">
    <property type="entry name" value="GYF-like_dom_sf"/>
</dbReference>
<feature type="region of interest" description="Disordered" evidence="1">
    <location>
        <begin position="703"/>
        <end position="777"/>
    </location>
</feature>
<feature type="region of interest" description="Disordered" evidence="1">
    <location>
        <begin position="840"/>
        <end position="954"/>
    </location>
</feature>
<dbReference type="AlphaFoldDB" id="A0A7S1GBE8"/>
<gene>
    <name evidence="3" type="ORF">BSP0115_LOCUS11483</name>
</gene>
<feature type="compositionally biased region" description="Low complexity" evidence="1">
    <location>
        <begin position="93"/>
        <end position="113"/>
    </location>
</feature>
<reference evidence="3" key="1">
    <citation type="submission" date="2021-01" db="EMBL/GenBank/DDBJ databases">
        <authorList>
            <person name="Corre E."/>
            <person name="Pelletier E."/>
            <person name="Niang G."/>
            <person name="Scheremetjew M."/>
            <person name="Finn R."/>
            <person name="Kale V."/>
            <person name="Holt S."/>
            <person name="Cochrane G."/>
            <person name="Meng A."/>
            <person name="Brown T."/>
            <person name="Cohen L."/>
        </authorList>
    </citation>
    <scope>NUCLEOTIDE SEQUENCE</scope>
    <source>
        <strain evidence="3">Ms1</strain>
    </source>
</reference>
<feature type="compositionally biased region" description="Low complexity" evidence="1">
    <location>
        <begin position="743"/>
        <end position="761"/>
    </location>
</feature>
<dbReference type="SUPFAM" id="SSF55277">
    <property type="entry name" value="GYF domain"/>
    <property type="match status" value="1"/>
</dbReference>
<dbReference type="PANTHER" id="PTHR47471">
    <property type="entry name" value="GYF DOMAIN-CONTAINING PROTEIN"/>
    <property type="match status" value="1"/>
</dbReference>
<protein>
    <recommendedName>
        <fullName evidence="2">GYF domain-containing protein</fullName>
    </recommendedName>
</protein>
<feature type="region of interest" description="Disordered" evidence="1">
    <location>
        <begin position="1"/>
        <end position="249"/>
    </location>
</feature>
<dbReference type="InterPro" id="IPR003169">
    <property type="entry name" value="GYF"/>
</dbReference>
<dbReference type="PROSITE" id="PS50829">
    <property type="entry name" value="GYF"/>
    <property type="match status" value="1"/>
</dbReference>
<evidence type="ECO:0000313" key="3">
    <source>
        <dbReference type="EMBL" id="CAD8918222.1"/>
    </source>
</evidence>
<feature type="domain" description="GYF" evidence="2">
    <location>
        <begin position="452"/>
        <end position="500"/>
    </location>
</feature>
<organism evidence="3">
    <name type="scientific">Bicosoecida sp. CB-2014</name>
    <dbReference type="NCBI Taxonomy" id="1486930"/>
    <lineage>
        <taxon>Eukaryota</taxon>
        <taxon>Sar</taxon>
        <taxon>Stramenopiles</taxon>
        <taxon>Bigyra</taxon>
        <taxon>Opalozoa</taxon>
        <taxon>Bicosoecida</taxon>
    </lineage>
</organism>
<evidence type="ECO:0000256" key="1">
    <source>
        <dbReference type="SAM" id="MobiDB-lite"/>
    </source>
</evidence>
<accession>A0A7S1GBE8</accession>
<dbReference type="SMART" id="SM00444">
    <property type="entry name" value="GYF"/>
    <property type="match status" value="1"/>
</dbReference>
<feature type="compositionally biased region" description="Basic and acidic residues" evidence="1">
    <location>
        <begin position="342"/>
        <end position="358"/>
    </location>
</feature>
<feature type="compositionally biased region" description="Basic and acidic residues" evidence="1">
    <location>
        <begin position="134"/>
        <end position="152"/>
    </location>
</feature>
<dbReference type="PANTHER" id="PTHR47471:SF1">
    <property type="entry name" value="PROTEIN ESSENTIAL FOR POTEXVIRUS ACCUMULATION 1"/>
    <property type="match status" value="1"/>
</dbReference>
<feature type="region of interest" description="Disordered" evidence="1">
    <location>
        <begin position="422"/>
        <end position="448"/>
    </location>
</feature>
<evidence type="ECO:0000259" key="2">
    <source>
        <dbReference type="PROSITE" id="PS50829"/>
    </source>
</evidence>
<feature type="compositionally biased region" description="Gly residues" evidence="1">
    <location>
        <begin position="62"/>
        <end position="81"/>
    </location>
</feature>
<feature type="compositionally biased region" description="Basic residues" evidence="1">
    <location>
        <begin position="1045"/>
        <end position="1054"/>
    </location>
</feature>
<feature type="region of interest" description="Disordered" evidence="1">
    <location>
        <begin position="1025"/>
        <end position="1054"/>
    </location>
</feature>
<feature type="region of interest" description="Disordered" evidence="1">
    <location>
        <begin position="647"/>
        <end position="678"/>
    </location>
</feature>
<sequence length="1054" mass="107824">MEADASRPQALGGAAGAPRTMGGRAAPSADLHLGPRWARQSGSFSPGRPMAGDTSGAAVVGAAGGAVGGSGVAGAPAGGVEFGATTEGLFNPSRARGGFSSQGSRRSGPSPTSHAGAGRVPDSLGGGGQQHSSGHRDRDRDRDREYSSRGGRDWVSWSSRDRDRDRGGRDTVGRDSVRAGDASREWASGHDSRSITSSGVGAEVRRDLGAGADRVGDRVGWGGRDKLRGSGGSSRREGATRSRDGPVVRIGHRYTADELLRLHKPTTMPSDLDVIDNVTTRDSLSPCLQQPLSSDELARLWNSTRGRGRGRGGRGRWDEDEAKVRDGASRRDPDDETFGGRSHGDGVRGQDTRDKDWETFGGDADGDDAGGAHDSWETFARQANEFEAMKATSTRPGDGTSGGAVAPGVVASDGFADTSVVEAGSPRQSGLGRVLGSGSPDKSRPAELDSGPIVWFYKDPQGRIQGGFSSGEMREWMQHGFFSQDLPVRSGTTGEFVPLARAFPDERSAFLTAIPVQSGSAPTSAPGAEPAMSLPARTSDLSRHAVVAAIPGDDVGRAQVAAPAQAQSAALGASEHEVRKNQELKAQLEQLIYREAQAHAAVLAGSDTARANAMWSRLQDLRRYHAQVAASLDVQLSALSGGSLTGTPVPTSVPSASQPARTSSASDSRAWSQGGAAPAALQEMGSQIKALLGVGGAGATRDTGVGAGGSTGRRAQQVALAAGAPPSETGASGGGDPAGTVVASAALPRASASSATPAARDAPVRKAPSDKMPSAWGVSSTLAPSLLEIQAEEARKREAAEADEAARRAAAPAPSAAHGVWGTGAPAQIKSLRGIQAEERARAAAAPSASAAGTSGQGTWSALAASKPARESDVAARRASGAPGMRAAKESPAASDSADMFWEYPTGAGSSSSQTRGRAAPPAATSSAASAPAPAAAAHGAPRESSTMPDASNAFGGSGMSDDLMRWCAGEMLKLIGSDDTTLMQFCMTLESAADVREYIREYMGSTPQVSAFASEFIKRRKAASGARAPVSGSVVAKPQTAASSRRKRGKKRG</sequence>
<feature type="region of interest" description="Disordered" evidence="1">
    <location>
        <begin position="299"/>
        <end position="374"/>
    </location>
</feature>
<feature type="compositionally biased region" description="Low complexity" evidence="1">
    <location>
        <begin position="843"/>
        <end position="852"/>
    </location>
</feature>
<dbReference type="Pfam" id="PF02213">
    <property type="entry name" value="GYF"/>
    <property type="match status" value="1"/>
</dbReference>
<dbReference type="Gene3D" id="3.30.1490.40">
    <property type="match status" value="1"/>
</dbReference>
<feature type="compositionally biased region" description="Polar residues" evidence="1">
    <location>
        <begin position="647"/>
        <end position="671"/>
    </location>
</feature>